<feature type="signal peptide" evidence="2">
    <location>
        <begin position="1"/>
        <end position="21"/>
    </location>
</feature>
<comment type="caution">
    <text evidence="3">The sequence shown here is derived from an EMBL/GenBank/DDBJ whole genome shotgun (WGS) entry which is preliminary data.</text>
</comment>
<organism evidence="3 4">
    <name type="scientific">Prorocentrum cordatum</name>
    <dbReference type="NCBI Taxonomy" id="2364126"/>
    <lineage>
        <taxon>Eukaryota</taxon>
        <taxon>Sar</taxon>
        <taxon>Alveolata</taxon>
        <taxon>Dinophyceae</taxon>
        <taxon>Prorocentrales</taxon>
        <taxon>Prorocentraceae</taxon>
        <taxon>Prorocentrum</taxon>
    </lineage>
</organism>
<sequence>MACRLARAALLALVLPSWAAGIQIESAVDESSEDQHQRTQRSQRTQRTHEGTWVYTPTGRVPNPRKTISIADEPLSPFGQSGVKTAAENEKARQALLMLTSVEKKQHMYDSMHSFVQGGPPQNEFGDTFDIPLKSQV</sequence>
<evidence type="ECO:0000313" key="3">
    <source>
        <dbReference type="EMBL" id="CAK0907554.1"/>
    </source>
</evidence>
<name>A0ABN9Y8D8_9DINO</name>
<dbReference type="EMBL" id="CAUYUJ010021880">
    <property type="protein sequence ID" value="CAK0907554.1"/>
    <property type="molecule type" value="Genomic_DNA"/>
</dbReference>
<keyword evidence="4" id="KW-1185">Reference proteome</keyword>
<keyword evidence="2" id="KW-0732">Signal</keyword>
<protein>
    <submittedName>
        <fullName evidence="3">Uncharacterized protein</fullName>
    </submittedName>
</protein>
<gene>
    <name evidence="3" type="ORF">PCOR1329_LOCUS82535</name>
</gene>
<feature type="chain" id="PRO_5045471001" evidence="2">
    <location>
        <begin position="22"/>
        <end position="137"/>
    </location>
</feature>
<evidence type="ECO:0000256" key="2">
    <source>
        <dbReference type="SAM" id="SignalP"/>
    </source>
</evidence>
<dbReference type="Proteomes" id="UP001189429">
    <property type="component" value="Unassembled WGS sequence"/>
</dbReference>
<evidence type="ECO:0000256" key="1">
    <source>
        <dbReference type="SAM" id="MobiDB-lite"/>
    </source>
</evidence>
<proteinExistence type="predicted"/>
<evidence type="ECO:0000313" key="4">
    <source>
        <dbReference type="Proteomes" id="UP001189429"/>
    </source>
</evidence>
<reference evidence="3" key="1">
    <citation type="submission" date="2023-10" db="EMBL/GenBank/DDBJ databases">
        <authorList>
            <person name="Chen Y."/>
            <person name="Shah S."/>
            <person name="Dougan E. K."/>
            <person name="Thang M."/>
            <person name="Chan C."/>
        </authorList>
    </citation>
    <scope>NUCLEOTIDE SEQUENCE [LARGE SCALE GENOMIC DNA]</scope>
</reference>
<accession>A0ABN9Y8D8</accession>
<feature type="region of interest" description="Disordered" evidence="1">
    <location>
        <begin position="27"/>
        <end position="65"/>
    </location>
</feature>